<keyword evidence="2 5" id="KW-0812">Transmembrane</keyword>
<comment type="subcellular location">
    <subcellularLocation>
        <location evidence="1">Membrane</location>
        <topology evidence="1">Multi-pass membrane protein</topology>
    </subcellularLocation>
</comment>
<sequence length="194" mass="21903">MSAFLDKTRGYFFRFLDFLFSHKSFRYSSKIFLASLICWYGLKLCGIENPIWSVITVFVVSDPNLHTTYDLARVRVLNTLVGCLFGLISIYLFGYTPLICLLTASFVVLVVNLIERYPVNWRLAPVTVVILMDAGRLAQSPAEELSYVMMRLLEIAVACVVALGLSVLYTKMSRYKEPVKANAEPVAGHETLEL</sequence>
<proteinExistence type="predicted"/>
<evidence type="ECO:0000256" key="4">
    <source>
        <dbReference type="ARBA" id="ARBA00023136"/>
    </source>
</evidence>
<feature type="domain" description="Integral membrane bound transporter" evidence="6">
    <location>
        <begin position="43"/>
        <end position="163"/>
    </location>
</feature>
<organism evidence="7 8">
    <name type="scientific">Micavibrio aeruginosavorus</name>
    <dbReference type="NCBI Taxonomy" id="349221"/>
    <lineage>
        <taxon>Bacteria</taxon>
        <taxon>Pseudomonadati</taxon>
        <taxon>Bdellovibrionota</taxon>
        <taxon>Bdellovibrionia</taxon>
        <taxon>Bdellovibrionales</taxon>
        <taxon>Pseudobdellovibrionaceae</taxon>
        <taxon>Micavibrio</taxon>
    </lineage>
</organism>
<evidence type="ECO:0000313" key="8">
    <source>
        <dbReference type="Proteomes" id="UP000249417"/>
    </source>
</evidence>
<name>A0A2W5MQA8_9BACT</name>
<evidence type="ECO:0000256" key="5">
    <source>
        <dbReference type="SAM" id="Phobius"/>
    </source>
</evidence>
<dbReference type="Proteomes" id="UP000249417">
    <property type="component" value="Unassembled WGS sequence"/>
</dbReference>
<dbReference type="AlphaFoldDB" id="A0A2W5MQA8"/>
<evidence type="ECO:0000313" key="7">
    <source>
        <dbReference type="EMBL" id="PZQ43432.1"/>
    </source>
</evidence>
<keyword evidence="4 5" id="KW-0472">Membrane</keyword>
<dbReference type="GO" id="GO:0016020">
    <property type="term" value="C:membrane"/>
    <property type="evidence" value="ECO:0007669"/>
    <property type="project" value="UniProtKB-SubCell"/>
</dbReference>
<gene>
    <name evidence="7" type="ORF">DI551_12200</name>
</gene>
<dbReference type="Pfam" id="PF13515">
    <property type="entry name" value="FUSC_2"/>
    <property type="match status" value="1"/>
</dbReference>
<dbReference type="InterPro" id="IPR049453">
    <property type="entry name" value="Memb_transporter_dom"/>
</dbReference>
<reference evidence="7 8" key="1">
    <citation type="submission" date="2017-08" db="EMBL/GenBank/DDBJ databases">
        <title>Infants hospitalized years apart are colonized by the same room-sourced microbial strains.</title>
        <authorList>
            <person name="Brooks B."/>
            <person name="Olm M.R."/>
            <person name="Firek B.A."/>
            <person name="Baker R."/>
            <person name="Thomas B.C."/>
            <person name="Morowitz M.J."/>
            <person name="Banfield J.F."/>
        </authorList>
    </citation>
    <scope>NUCLEOTIDE SEQUENCE [LARGE SCALE GENOMIC DNA]</scope>
    <source>
        <strain evidence="7">S2_005_002_R2_29</strain>
    </source>
</reference>
<keyword evidence="3 5" id="KW-1133">Transmembrane helix</keyword>
<evidence type="ECO:0000259" key="6">
    <source>
        <dbReference type="Pfam" id="PF13515"/>
    </source>
</evidence>
<comment type="caution">
    <text evidence="7">The sequence shown here is derived from an EMBL/GenBank/DDBJ whole genome shotgun (WGS) entry which is preliminary data.</text>
</comment>
<evidence type="ECO:0000256" key="2">
    <source>
        <dbReference type="ARBA" id="ARBA00022692"/>
    </source>
</evidence>
<evidence type="ECO:0000256" key="3">
    <source>
        <dbReference type="ARBA" id="ARBA00022989"/>
    </source>
</evidence>
<evidence type="ECO:0000256" key="1">
    <source>
        <dbReference type="ARBA" id="ARBA00004141"/>
    </source>
</evidence>
<accession>A0A2W5MQA8</accession>
<protein>
    <submittedName>
        <fullName evidence="7">FUSC family protein</fullName>
    </submittedName>
</protein>
<feature type="transmembrane region" description="Helical" evidence="5">
    <location>
        <begin position="148"/>
        <end position="170"/>
    </location>
</feature>
<dbReference type="EMBL" id="QFQB01000156">
    <property type="protein sequence ID" value="PZQ43432.1"/>
    <property type="molecule type" value="Genomic_DNA"/>
</dbReference>
<feature type="transmembrane region" description="Helical" evidence="5">
    <location>
        <begin position="79"/>
        <end position="111"/>
    </location>
</feature>